<dbReference type="InterPro" id="IPR029058">
    <property type="entry name" value="AB_hydrolase_fold"/>
</dbReference>
<evidence type="ECO:0000313" key="1">
    <source>
        <dbReference type="EMBL" id="KKM97099.1"/>
    </source>
</evidence>
<proteinExistence type="predicted"/>
<dbReference type="InterPro" id="IPR005944">
    <property type="entry name" value="Pro_iminopeptidase"/>
</dbReference>
<accession>A0A0F9LPQ0</accession>
<dbReference type="AlphaFoldDB" id="A0A0F9LPQ0"/>
<dbReference type="EMBL" id="LAZR01005790">
    <property type="protein sequence ID" value="KKM97099.1"/>
    <property type="molecule type" value="Genomic_DNA"/>
</dbReference>
<sequence length="97" mass="10731">TPGPLAHSRIQLHYALNDCFIAPKPILNDIDELRHIPTSIIHGRYDIVCPVQQSWELTQLWPEAALIILPLAGHAAGEPALVDALVRQTNLIVEVTK</sequence>
<reference evidence="1" key="1">
    <citation type="journal article" date="2015" name="Nature">
        <title>Complex archaea that bridge the gap between prokaryotes and eukaryotes.</title>
        <authorList>
            <person name="Spang A."/>
            <person name="Saw J.H."/>
            <person name="Jorgensen S.L."/>
            <person name="Zaremba-Niedzwiedzka K."/>
            <person name="Martijn J."/>
            <person name="Lind A.E."/>
            <person name="van Eijk R."/>
            <person name="Schleper C."/>
            <person name="Guy L."/>
            <person name="Ettema T.J."/>
        </authorList>
    </citation>
    <scope>NUCLEOTIDE SEQUENCE</scope>
</reference>
<dbReference type="GO" id="GO:0004177">
    <property type="term" value="F:aminopeptidase activity"/>
    <property type="evidence" value="ECO:0007669"/>
    <property type="project" value="UniProtKB-EC"/>
</dbReference>
<dbReference type="SUPFAM" id="SSF53474">
    <property type="entry name" value="alpha/beta-Hydrolases"/>
    <property type="match status" value="1"/>
</dbReference>
<dbReference type="GO" id="GO:0005737">
    <property type="term" value="C:cytoplasm"/>
    <property type="evidence" value="ECO:0007669"/>
    <property type="project" value="InterPro"/>
</dbReference>
<gene>
    <name evidence="1" type="ORF">LCGC14_1171430</name>
</gene>
<dbReference type="GO" id="GO:0006508">
    <property type="term" value="P:proteolysis"/>
    <property type="evidence" value="ECO:0007669"/>
    <property type="project" value="InterPro"/>
</dbReference>
<organism evidence="1">
    <name type="scientific">marine sediment metagenome</name>
    <dbReference type="NCBI Taxonomy" id="412755"/>
    <lineage>
        <taxon>unclassified sequences</taxon>
        <taxon>metagenomes</taxon>
        <taxon>ecological metagenomes</taxon>
    </lineage>
</organism>
<dbReference type="PANTHER" id="PTHR43722">
    <property type="entry name" value="PROLINE IMINOPEPTIDASE"/>
    <property type="match status" value="1"/>
</dbReference>
<dbReference type="PANTHER" id="PTHR43722:SF1">
    <property type="entry name" value="PROLINE IMINOPEPTIDASE"/>
    <property type="match status" value="1"/>
</dbReference>
<dbReference type="Gene3D" id="3.40.50.1820">
    <property type="entry name" value="alpha/beta hydrolase"/>
    <property type="match status" value="1"/>
</dbReference>
<feature type="non-terminal residue" evidence="1">
    <location>
        <position position="1"/>
    </location>
</feature>
<name>A0A0F9LPQ0_9ZZZZ</name>
<comment type="caution">
    <text evidence="1">The sequence shown here is derived from an EMBL/GenBank/DDBJ whole genome shotgun (WGS) entry which is preliminary data.</text>
</comment>
<protein>
    <submittedName>
        <fullName evidence="1">Uncharacterized protein</fullName>
    </submittedName>
</protein>